<gene>
    <name evidence="2" type="ORF">LTR78_009516</name>
</gene>
<dbReference type="Proteomes" id="UP001274830">
    <property type="component" value="Unassembled WGS sequence"/>
</dbReference>
<dbReference type="InterPro" id="IPR052895">
    <property type="entry name" value="HetReg/Transcr_Mod"/>
</dbReference>
<proteinExistence type="predicted"/>
<dbReference type="PANTHER" id="PTHR24148">
    <property type="entry name" value="ANKYRIN REPEAT DOMAIN-CONTAINING PROTEIN 39 HOMOLOG-RELATED"/>
    <property type="match status" value="1"/>
</dbReference>
<evidence type="ECO:0000259" key="1">
    <source>
        <dbReference type="Pfam" id="PF06985"/>
    </source>
</evidence>
<evidence type="ECO:0000313" key="3">
    <source>
        <dbReference type="Proteomes" id="UP001274830"/>
    </source>
</evidence>
<feature type="domain" description="Heterokaryon incompatibility" evidence="1">
    <location>
        <begin position="124"/>
        <end position="303"/>
    </location>
</feature>
<dbReference type="InterPro" id="IPR010730">
    <property type="entry name" value="HET"/>
</dbReference>
<name>A0AAE0TS57_9PEZI</name>
<evidence type="ECO:0000313" key="2">
    <source>
        <dbReference type="EMBL" id="KAK3670548.1"/>
    </source>
</evidence>
<dbReference type="EMBL" id="JAUTXT010000054">
    <property type="protein sequence ID" value="KAK3670548.1"/>
    <property type="molecule type" value="Genomic_DNA"/>
</dbReference>
<dbReference type="PANTHER" id="PTHR24148:SF64">
    <property type="entry name" value="HETEROKARYON INCOMPATIBILITY DOMAIN-CONTAINING PROTEIN"/>
    <property type="match status" value="1"/>
</dbReference>
<comment type="caution">
    <text evidence="2">The sequence shown here is derived from an EMBL/GenBank/DDBJ whole genome shotgun (WGS) entry which is preliminary data.</text>
</comment>
<organism evidence="2 3">
    <name type="scientific">Recurvomyces mirabilis</name>
    <dbReference type="NCBI Taxonomy" id="574656"/>
    <lineage>
        <taxon>Eukaryota</taxon>
        <taxon>Fungi</taxon>
        <taxon>Dikarya</taxon>
        <taxon>Ascomycota</taxon>
        <taxon>Pezizomycotina</taxon>
        <taxon>Dothideomycetes</taxon>
        <taxon>Dothideomycetidae</taxon>
        <taxon>Mycosphaerellales</taxon>
        <taxon>Teratosphaeriaceae</taxon>
        <taxon>Recurvomyces</taxon>
    </lineage>
</organism>
<protein>
    <recommendedName>
        <fullName evidence="1">Heterokaryon incompatibility domain-containing protein</fullName>
    </recommendedName>
</protein>
<dbReference type="Pfam" id="PF06985">
    <property type="entry name" value="HET"/>
    <property type="match status" value="1"/>
</dbReference>
<dbReference type="AlphaFoldDB" id="A0AAE0TS57"/>
<keyword evidence="3" id="KW-1185">Reference proteome</keyword>
<accession>A0AAE0TS57</accession>
<reference evidence="2" key="1">
    <citation type="submission" date="2023-07" db="EMBL/GenBank/DDBJ databases">
        <title>Black Yeasts Isolated from many extreme environments.</title>
        <authorList>
            <person name="Coleine C."/>
            <person name="Stajich J.E."/>
            <person name="Selbmann L."/>
        </authorList>
    </citation>
    <scope>NUCLEOTIDE SEQUENCE</scope>
    <source>
        <strain evidence="2">CCFEE 5485</strain>
    </source>
</reference>
<sequence length="654" mass="74161">MTSSDQTVRQIPYCAVHETAYALDIVLTDHCSGQCALSRLGGPPPFRPDDSSLAASFPDHKPTAVPSRIEAFSTLYRPIKDWQTRLAILQPGSAGEAPAVKLVTADLVHKSGIALHEENIRVPYEALSYCWGSEIKDHTIRCNEYPLLVTANLNLALLRLRHETRARYLWVDAICINQVDAVERAMQVSNMLLIYKKASEVIAWLGDCSTSDMDLAMNLLTSIPDTNYINARIHSPASSGVQRTCSAALQSKRLTDRCHVKHKRLEHGLQTMHMCLDHSQNLLNGLIALFETSWQHRIWVRQEVWVASNIIVMCGEYRIHDWDRFRAAAELTDQLRHWHPWRWSGGRPASALGPRTWEPSALRRASAETLSRLDLVGDIANPQFLEDAVHELDLFNALRSTANCEFTSAHDRIYAILGMTRTTRYTAADARGPHHFLYGPQYLLVDYTLPISELYEHVARYFVQRDESVVILCLASQYGGDMDGVSLPSWVPDWRTLSSTGVYRYWLYSAREIPYDTSLRGDCKLTKSGLAIYGSRVGLVSFCWTTNRSDGDDLRLRVIVVDPSRPEQTYLLARPSRLLPTSGDIVVLVTGIYGVVAVLRPQDEESWTFVTVIVREDEARNTRPRDDRDRWNSSWSEEVRGVQKRVRPKKFVLT</sequence>